<comment type="caution">
    <text evidence="15">The sequence shown here is derived from an EMBL/GenBank/DDBJ whole genome shotgun (WGS) entry which is preliminary data.</text>
</comment>
<evidence type="ECO:0000256" key="11">
    <source>
        <dbReference type="ARBA" id="ARBA00049534"/>
    </source>
</evidence>
<proteinExistence type="inferred from homology"/>
<keyword evidence="4 12" id="KW-0963">Cytoplasm</keyword>
<comment type="pathway">
    <text evidence="2 12">Amino-acid biosynthesis; L-histidine biosynthesis; L-histidine from 5-phospho-alpha-D-ribose 1-diphosphate: step 5/9.</text>
</comment>
<evidence type="ECO:0000256" key="6">
    <source>
        <dbReference type="ARBA" id="ARBA00022801"/>
    </source>
</evidence>
<keyword evidence="8 12" id="KW-0368">Histidine biosynthesis</keyword>
<organism evidence="15 16">
    <name type="scientific">Thalassotalea mangrovi</name>
    <dbReference type="NCBI Taxonomy" id="2572245"/>
    <lineage>
        <taxon>Bacteria</taxon>
        <taxon>Pseudomonadati</taxon>
        <taxon>Pseudomonadota</taxon>
        <taxon>Gammaproteobacteria</taxon>
        <taxon>Alteromonadales</taxon>
        <taxon>Colwelliaceae</taxon>
        <taxon>Thalassotalea</taxon>
    </lineage>
</organism>
<evidence type="ECO:0000256" key="12">
    <source>
        <dbReference type="HAMAP-Rule" id="MF_00278"/>
    </source>
</evidence>
<dbReference type="CDD" id="cd01748">
    <property type="entry name" value="GATase1_IGP_Synthase"/>
    <property type="match status" value="1"/>
</dbReference>
<feature type="active site" description="Nucleophile" evidence="12 13">
    <location>
        <position position="87"/>
    </location>
</feature>
<comment type="subunit">
    <text evidence="3 12">Heterodimer of HisH and HisF.</text>
</comment>
<evidence type="ECO:0000256" key="2">
    <source>
        <dbReference type="ARBA" id="ARBA00005091"/>
    </source>
</evidence>
<evidence type="ECO:0000256" key="4">
    <source>
        <dbReference type="ARBA" id="ARBA00022490"/>
    </source>
</evidence>
<evidence type="ECO:0000256" key="8">
    <source>
        <dbReference type="ARBA" id="ARBA00023102"/>
    </source>
</evidence>
<comment type="catalytic activity">
    <reaction evidence="11 12">
        <text>L-glutamine + H2O = L-glutamate + NH4(+)</text>
        <dbReference type="Rhea" id="RHEA:15889"/>
        <dbReference type="ChEBI" id="CHEBI:15377"/>
        <dbReference type="ChEBI" id="CHEBI:28938"/>
        <dbReference type="ChEBI" id="CHEBI:29985"/>
        <dbReference type="ChEBI" id="CHEBI:58359"/>
        <dbReference type="EC" id="3.5.1.2"/>
    </reaction>
</comment>
<gene>
    <name evidence="12 15" type="primary">hisH</name>
    <name evidence="15" type="ORF">E8M12_14380</name>
</gene>
<reference evidence="15 16" key="1">
    <citation type="submission" date="2019-04" db="EMBL/GenBank/DDBJ databases">
        <title>Thalassotalea guangxiensis sp. nov., isolated from sediment of the coastal wetland.</title>
        <authorList>
            <person name="Zheng S."/>
            <person name="Zhang D."/>
        </authorList>
    </citation>
    <scope>NUCLEOTIDE SEQUENCE [LARGE SCALE GENOMIC DNA]</scope>
    <source>
        <strain evidence="15 16">ZS-4</strain>
    </source>
</reference>
<evidence type="ECO:0000313" key="15">
    <source>
        <dbReference type="EMBL" id="TKB43654.1"/>
    </source>
</evidence>
<evidence type="ECO:0000256" key="10">
    <source>
        <dbReference type="ARBA" id="ARBA00047838"/>
    </source>
</evidence>
<dbReference type="PANTHER" id="PTHR42701">
    <property type="entry name" value="IMIDAZOLE GLYCEROL PHOSPHATE SYNTHASE SUBUNIT HISH"/>
    <property type="match status" value="1"/>
</dbReference>
<dbReference type="Gene3D" id="3.40.50.880">
    <property type="match status" value="1"/>
</dbReference>
<dbReference type="InterPro" id="IPR010139">
    <property type="entry name" value="Imidazole-glycPsynth_HisH"/>
</dbReference>
<dbReference type="FunFam" id="3.40.50.880:FF:000009">
    <property type="entry name" value="Imidazole glycerol phosphate synthase subunit HisH"/>
    <property type="match status" value="1"/>
</dbReference>
<dbReference type="UniPathway" id="UPA00031">
    <property type="reaction ID" value="UER00010"/>
</dbReference>
<keyword evidence="7 12" id="KW-0315">Glutamine amidotransferase</keyword>
<dbReference type="PROSITE" id="PS51273">
    <property type="entry name" value="GATASE_TYPE_1"/>
    <property type="match status" value="1"/>
</dbReference>
<feature type="active site" evidence="12 13">
    <location>
        <position position="199"/>
    </location>
</feature>
<dbReference type="PANTHER" id="PTHR42701:SF1">
    <property type="entry name" value="IMIDAZOLE GLYCEROL PHOSPHATE SYNTHASE SUBUNIT HISH"/>
    <property type="match status" value="1"/>
</dbReference>
<dbReference type="RefSeq" id="WP_136736965.1">
    <property type="nucleotide sequence ID" value="NZ_SWDB01000035.1"/>
</dbReference>
<evidence type="ECO:0000313" key="16">
    <source>
        <dbReference type="Proteomes" id="UP000307999"/>
    </source>
</evidence>
<evidence type="ECO:0000256" key="13">
    <source>
        <dbReference type="PIRSR" id="PIRSR000495-1"/>
    </source>
</evidence>
<dbReference type="GO" id="GO:0016829">
    <property type="term" value="F:lyase activity"/>
    <property type="evidence" value="ECO:0007669"/>
    <property type="project" value="UniProtKB-KW"/>
</dbReference>
<dbReference type="GO" id="GO:0004359">
    <property type="term" value="F:glutaminase activity"/>
    <property type="evidence" value="ECO:0007669"/>
    <property type="project" value="UniProtKB-EC"/>
</dbReference>
<evidence type="ECO:0000256" key="5">
    <source>
        <dbReference type="ARBA" id="ARBA00022605"/>
    </source>
</evidence>
<comment type="subcellular location">
    <subcellularLocation>
        <location evidence="1 12">Cytoplasm</location>
    </subcellularLocation>
</comment>
<dbReference type="Pfam" id="PF00117">
    <property type="entry name" value="GATase"/>
    <property type="match status" value="1"/>
</dbReference>
<dbReference type="EC" id="3.5.1.2" evidence="12"/>
<dbReference type="GO" id="GO:0000105">
    <property type="term" value="P:L-histidine biosynthetic process"/>
    <property type="evidence" value="ECO:0007669"/>
    <property type="project" value="UniProtKB-UniRule"/>
</dbReference>
<dbReference type="HAMAP" id="MF_00278">
    <property type="entry name" value="HisH"/>
    <property type="match status" value="1"/>
</dbReference>
<dbReference type="NCBIfam" id="TIGR01855">
    <property type="entry name" value="IMP_synth_hisH"/>
    <property type="match status" value="1"/>
</dbReference>
<accession>A0A4U1B243</accession>
<dbReference type="Proteomes" id="UP000307999">
    <property type="component" value="Unassembled WGS sequence"/>
</dbReference>
<dbReference type="InterPro" id="IPR017926">
    <property type="entry name" value="GATASE"/>
</dbReference>
<dbReference type="AlphaFoldDB" id="A0A4U1B243"/>
<keyword evidence="16" id="KW-1185">Reference proteome</keyword>
<name>A0A4U1B243_9GAMM</name>
<keyword evidence="5 12" id="KW-0028">Amino-acid biosynthesis</keyword>
<dbReference type="EMBL" id="SWDB01000035">
    <property type="protein sequence ID" value="TKB43654.1"/>
    <property type="molecule type" value="Genomic_DNA"/>
</dbReference>
<keyword evidence="6 12" id="KW-0378">Hydrolase</keyword>
<keyword evidence="9 12" id="KW-0456">Lyase</keyword>
<evidence type="ECO:0000259" key="14">
    <source>
        <dbReference type="Pfam" id="PF00117"/>
    </source>
</evidence>
<evidence type="ECO:0000256" key="3">
    <source>
        <dbReference type="ARBA" id="ARBA00011152"/>
    </source>
</evidence>
<comment type="function">
    <text evidence="12">IGPS catalyzes the conversion of PRFAR and glutamine to IGP, AICAR and glutamate. The HisH subunit catalyzes the hydrolysis of glutamine to glutamate and ammonia as part of the synthesis of IGP and AICAR. The resulting ammonia molecule is channeled to the active site of HisF.</text>
</comment>
<dbReference type="InterPro" id="IPR029062">
    <property type="entry name" value="Class_I_gatase-like"/>
</dbReference>
<sequence>MSQLRGNQTVSDAVIVDTGCANINSLKFAIERLGYKVAVSRDESVIRQAPRVFLPGVGSAEYAMQGINELQLKSLITSLTQPVLGICLGMQLLTRESFENGVQTDCLNLIDTEVKGIDISGASGTQPDGSGLRLPHMGWNTLSNIGDNPLFDGISEDDYFYFVHSYCAPVSIHTLAECRYGQDFSASLNQNNFYGVQFHPERSGQSGARLLRNFMELVS</sequence>
<feature type="domain" description="Glutamine amidotransferase" evidence="14">
    <location>
        <begin position="14"/>
        <end position="215"/>
    </location>
</feature>
<dbReference type="GO" id="GO:0000107">
    <property type="term" value="F:imidazoleglycerol-phosphate synthase activity"/>
    <property type="evidence" value="ECO:0007669"/>
    <property type="project" value="UniProtKB-UniRule"/>
</dbReference>
<dbReference type="SUPFAM" id="SSF52317">
    <property type="entry name" value="Class I glutamine amidotransferase-like"/>
    <property type="match status" value="1"/>
</dbReference>
<dbReference type="PIRSF" id="PIRSF000495">
    <property type="entry name" value="Amidotransf_hisH"/>
    <property type="match status" value="1"/>
</dbReference>
<dbReference type="GO" id="GO:0005737">
    <property type="term" value="C:cytoplasm"/>
    <property type="evidence" value="ECO:0007669"/>
    <property type="project" value="UniProtKB-SubCell"/>
</dbReference>
<dbReference type="OrthoDB" id="9807137at2"/>
<evidence type="ECO:0000256" key="7">
    <source>
        <dbReference type="ARBA" id="ARBA00022962"/>
    </source>
</evidence>
<evidence type="ECO:0000256" key="9">
    <source>
        <dbReference type="ARBA" id="ARBA00023239"/>
    </source>
</evidence>
<protein>
    <recommendedName>
        <fullName evidence="12">Imidazole glycerol phosphate synthase subunit HisH</fullName>
        <ecNumber evidence="12">4.3.2.10</ecNumber>
    </recommendedName>
    <alternativeName>
        <fullName evidence="12">IGP synthase glutaminase subunit</fullName>
        <ecNumber evidence="12">3.5.1.2</ecNumber>
    </alternativeName>
    <alternativeName>
        <fullName evidence="12">IGP synthase subunit HisH</fullName>
    </alternativeName>
    <alternativeName>
        <fullName evidence="12">ImGP synthase subunit HisH</fullName>
        <shortName evidence="12">IGPS subunit HisH</shortName>
    </alternativeName>
</protein>
<evidence type="ECO:0000256" key="1">
    <source>
        <dbReference type="ARBA" id="ARBA00004496"/>
    </source>
</evidence>
<dbReference type="EC" id="4.3.2.10" evidence="12"/>
<comment type="catalytic activity">
    <reaction evidence="10 12">
        <text>5-[(5-phospho-1-deoxy-D-ribulos-1-ylimino)methylamino]-1-(5-phospho-beta-D-ribosyl)imidazole-4-carboxamide + L-glutamine = D-erythro-1-(imidazol-4-yl)glycerol 3-phosphate + 5-amino-1-(5-phospho-beta-D-ribosyl)imidazole-4-carboxamide + L-glutamate + H(+)</text>
        <dbReference type="Rhea" id="RHEA:24793"/>
        <dbReference type="ChEBI" id="CHEBI:15378"/>
        <dbReference type="ChEBI" id="CHEBI:29985"/>
        <dbReference type="ChEBI" id="CHEBI:58278"/>
        <dbReference type="ChEBI" id="CHEBI:58359"/>
        <dbReference type="ChEBI" id="CHEBI:58475"/>
        <dbReference type="ChEBI" id="CHEBI:58525"/>
        <dbReference type="EC" id="4.3.2.10"/>
    </reaction>
</comment>
<feature type="active site" evidence="12 13">
    <location>
        <position position="201"/>
    </location>
</feature>